<protein>
    <submittedName>
        <fullName evidence="1">Uncharacterized protein</fullName>
    </submittedName>
</protein>
<name>A0A6J5R869_9CAUD</name>
<proteinExistence type="predicted"/>
<dbReference type="EMBL" id="LR797156">
    <property type="protein sequence ID" value="CAB4190617.1"/>
    <property type="molecule type" value="Genomic_DNA"/>
</dbReference>
<reference evidence="1" key="1">
    <citation type="submission" date="2020-05" db="EMBL/GenBank/DDBJ databases">
        <authorList>
            <person name="Chiriac C."/>
            <person name="Salcher M."/>
            <person name="Ghai R."/>
            <person name="Kavagutti S V."/>
        </authorList>
    </citation>
    <scope>NUCLEOTIDE SEQUENCE</scope>
</reference>
<evidence type="ECO:0000313" key="1">
    <source>
        <dbReference type="EMBL" id="CAB4190617.1"/>
    </source>
</evidence>
<gene>
    <name evidence="1" type="ORF">UFOVP1193_79</name>
</gene>
<organism evidence="1">
    <name type="scientific">uncultured Caudovirales phage</name>
    <dbReference type="NCBI Taxonomy" id="2100421"/>
    <lineage>
        <taxon>Viruses</taxon>
        <taxon>Duplodnaviria</taxon>
        <taxon>Heunggongvirae</taxon>
        <taxon>Uroviricota</taxon>
        <taxon>Caudoviricetes</taxon>
        <taxon>Peduoviridae</taxon>
        <taxon>Maltschvirus</taxon>
        <taxon>Maltschvirus maltsch</taxon>
    </lineage>
</organism>
<sequence length="101" mass="10135">MGMQTDVLATAVLTSTGAFTNQVPATLGRCRIKGAYIVCGASAGSVVITDGSGGPTLVTFNSPTVANAGAINVYIPNEGILAQTGLYGTMTNTASIVLFYG</sequence>
<accession>A0A6J5R869</accession>